<name>A0A928WZV8_LEPEC</name>
<sequence length="281" mass="31037">MNTSSDQQHPIGSLEWASNNSGALLAAEKKSLLTPIIKTAVELVLGGLLYKLGLYPNGTGKIDLESITVPDSKIAREAEQECLSKLSPEIITHSLRTFVFGMALSQVEEVYKKLDIEHFYVTSLLHDIDIESNNTNNCFAVSGGQQTSLVAHRSGKSEKISKDLGNAISQHITPGVNKAYPGSLAALISEASLLDLSGYKIWKLDQDFVKDVDKNDWTHIFKENGRAQLIAQLPSHTTQQSRLFLANCWNNRALAFPHGRVALLENVWPGLSHFIRCKCLR</sequence>
<dbReference type="Proteomes" id="UP000615026">
    <property type="component" value="Unassembled WGS sequence"/>
</dbReference>
<accession>A0A928WZV8</accession>
<organism evidence="1 2">
    <name type="scientific">Leptolyngbya cf. ectocarpi LEGE 11479</name>
    <dbReference type="NCBI Taxonomy" id="1828722"/>
    <lineage>
        <taxon>Bacteria</taxon>
        <taxon>Bacillati</taxon>
        <taxon>Cyanobacteriota</taxon>
        <taxon>Cyanophyceae</taxon>
        <taxon>Leptolyngbyales</taxon>
        <taxon>Leptolyngbyaceae</taxon>
        <taxon>Leptolyngbya group</taxon>
        <taxon>Leptolyngbya</taxon>
    </lineage>
</organism>
<dbReference type="AlphaFoldDB" id="A0A928WZV8"/>
<dbReference type="RefSeq" id="WP_193992176.1">
    <property type="nucleotide sequence ID" value="NZ_JADEXP010000042.1"/>
</dbReference>
<evidence type="ECO:0000313" key="2">
    <source>
        <dbReference type="Proteomes" id="UP000615026"/>
    </source>
</evidence>
<dbReference type="PANTHER" id="PTHR35569:SF1">
    <property type="entry name" value="CYANAMIDE HYDRATASE DDI2-RELATED"/>
    <property type="match status" value="1"/>
</dbReference>
<comment type="caution">
    <text evidence="1">The sequence shown here is derived from an EMBL/GenBank/DDBJ whole genome shotgun (WGS) entry which is preliminary data.</text>
</comment>
<keyword evidence="2" id="KW-1185">Reference proteome</keyword>
<evidence type="ECO:0000313" key="1">
    <source>
        <dbReference type="EMBL" id="MBE9066429.1"/>
    </source>
</evidence>
<dbReference type="SUPFAM" id="SSF109604">
    <property type="entry name" value="HD-domain/PDEase-like"/>
    <property type="match status" value="1"/>
</dbReference>
<proteinExistence type="predicted"/>
<protein>
    <recommendedName>
        <fullName evidence="3">HD domain-containing protein</fullName>
    </recommendedName>
</protein>
<dbReference type="PANTHER" id="PTHR35569">
    <property type="entry name" value="CYANAMIDE HYDRATASE DDI2-RELATED"/>
    <property type="match status" value="1"/>
</dbReference>
<gene>
    <name evidence="1" type="ORF">IQ260_07165</name>
</gene>
<evidence type="ECO:0008006" key="3">
    <source>
        <dbReference type="Google" id="ProtNLM"/>
    </source>
</evidence>
<dbReference type="EMBL" id="JADEXP010000042">
    <property type="protein sequence ID" value="MBE9066429.1"/>
    <property type="molecule type" value="Genomic_DNA"/>
</dbReference>
<reference evidence="1" key="1">
    <citation type="submission" date="2020-10" db="EMBL/GenBank/DDBJ databases">
        <authorList>
            <person name="Castelo-Branco R."/>
            <person name="Eusebio N."/>
            <person name="Adriana R."/>
            <person name="Vieira A."/>
            <person name="Brugerolle De Fraissinette N."/>
            <person name="Rezende De Castro R."/>
            <person name="Schneider M.P."/>
            <person name="Vasconcelos V."/>
            <person name="Leao P.N."/>
        </authorList>
    </citation>
    <scope>NUCLEOTIDE SEQUENCE</scope>
    <source>
        <strain evidence="1">LEGE 11479</strain>
    </source>
</reference>